<dbReference type="AlphaFoldDB" id="A0A2A4FY27"/>
<dbReference type="RefSeq" id="WP_066960832.1">
    <property type="nucleotide sequence ID" value="NZ_CP023449.1"/>
</dbReference>
<protein>
    <submittedName>
        <fullName evidence="3">Uncharacterized protein</fullName>
    </submittedName>
</protein>
<proteinExistence type="predicted"/>
<organism evidence="3 4">
    <name type="scientific">Rhizorhabdus dicambivorans</name>
    <dbReference type="NCBI Taxonomy" id="1850238"/>
    <lineage>
        <taxon>Bacteria</taxon>
        <taxon>Pseudomonadati</taxon>
        <taxon>Pseudomonadota</taxon>
        <taxon>Alphaproteobacteria</taxon>
        <taxon>Sphingomonadales</taxon>
        <taxon>Sphingomonadaceae</taxon>
        <taxon>Rhizorhabdus</taxon>
    </lineage>
</organism>
<dbReference type="KEGG" id="rdi:CMV14_06690"/>
<dbReference type="Gene3D" id="1.25.40.10">
    <property type="entry name" value="Tetratricopeptide repeat domain"/>
    <property type="match status" value="1"/>
</dbReference>
<keyword evidence="2" id="KW-0732">Signal</keyword>
<dbReference type="SUPFAM" id="SSF48452">
    <property type="entry name" value="TPR-like"/>
    <property type="match status" value="2"/>
</dbReference>
<accession>A0A2A4FY27</accession>
<dbReference type="EMBL" id="NWUF01000007">
    <property type="protein sequence ID" value="PCE42612.1"/>
    <property type="molecule type" value="Genomic_DNA"/>
</dbReference>
<feature type="signal peptide" evidence="2">
    <location>
        <begin position="1"/>
        <end position="21"/>
    </location>
</feature>
<keyword evidence="4" id="KW-1185">Reference proteome</keyword>
<dbReference type="PANTHER" id="PTHR12558:SF13">
    <property type="entry name" value="CELL DIVISION CYCLE PROTEIN 27 HOMOLOG"/>
    <property type="match status" value="1"/>
</dbReference>
<dbReference type="InterPro" id="IPR011990">
    <property type="entry name" value="TPR-like_helical_dom_sf"/>
</dbReference>
<dbReference type="OrthoDB" id="9766710at2"/>
<sequence length="550" mass="57786">MKPQRILLGMALSLAWPAALPAMVSETSAELRQYVRARLADAGGMPDAAATSYAKLLQAAPEDRRLALRTYRQALTAGNFKLAGLAAAQLDRLGALPPDAVLMLFSDAVVARDWKRADAVIQRIDREQVFAFLNPVMRGWVAYGQKRGDAVRLVSAGMGSQLANAYARDHQLLIALAAGHTDALANLRRLVAAGDSRALRLQLAAGALLAKRGDKAGARAILDGKAPELAAARALLEAGKPLAGAIDTPELGLSELFAQLAIEVKGDGRSPVSLQLARLAGYLAPGNAAATIAVADLLAANGYHEAALAAIGQVPADDPLAQAARQERSSILLAMGNREAALAEAQKSAQQAGATAAAFVELGGILSDLDRPAEAAAAYRRAIEMDKALGAPNWPHLFLLAGALDRSGNWAEAKATLRQASQLAPNQPVVLNYLGYGMLDRNEDLAEAQVFIERASGLDPNDAAIADSLGWLYYRRGNYAGAIAALERAVAGDPGQSVINEHLGDAYWAVGRRIEARYAWRAALVEADKPGAERLGRKLADGIGPALGAK</sequence>
<dbReference type="InterPro" id="IPR019734">
    <property type="entry name" value="TPR_rpt"/>
</dbReference>
<name>A0A2A4FY27_9SPHN</name>
<evidence type="ECO:0000313" key="4">
    <source>
        <dbReference type="Proteomes" id="UP000218934"/>
    </source>
</evidence>
<keyword evidence="1" id="KW-0802">TPR repeat</keyword>
<dbReference type="SMART" id="SM00028">
    <property type="entry name" value="TPR"/>
    <property type="match status" value="5"/>
</dbReference>
<dbReference type="PROSITE" id="PS50005">
    <property type="entry name" value="TPR"/>
    <property type="match status" value="1"/>
</dbReference>
<reference evidence="3 4" key="1">
    <citation type="submission" date="2017-09" db="EMBL/GenBank/DDBJ databases">
        <title>The Catabolism of 3,6-Dichlorosalicylic acid is Initiated by the Cytochrome P450 Monooxygenase DsmABC in Rhizorhabdus dicambivorans Ndbn-20.</title>
        <authorList>
            <person name="Na L."/>
        </authorList>
    </citation>
    <scope>NUCLEOTIDE SEQUENCE [LARGE SCALE GENOMIC DNA]</scope>
    <source>
        <strain evidence="3 4">Ndbn-20m</strain>
    </source>
</reference>
<dbReference type="PANTHER" id="PTHR12558">
    <property type="entry name" value="CELL DIVISION CYCLE 16,23,27"/>
    <property type="match status" value="1"/>
</dbReference>
<dbReference type="Proteomes" id="UP000218934">
    <property type="component" value="Unassembled WGS sequence"/>
</dbReference>
<evidence type="ECO:0000256" key="2">
    <source>
        <dbReference type="SAM" id="SignalP"/>
    </source>
</evidence>
<feature type="repeat" description="TPR" evidence="1">
    <location>
        <begin position="463"/>
        <end position="496"/>
    </location>
</feature>
<evidence type="ECO:0000313" key="3">
    <source>
        <dbReference type="EMBL" id="PCE42612.1"/>
    </source>
</evidence>
<dbReference type="Pfam" id="PF13181">
    <property type="entry name" value="TPR_8"/>
    <property type="match status" value="1"/>
</dbReference>
<comment type="caution">
    <text evidence="3">The sequence shown here is derived from an EMBL/GenBank/DDBJ whole genome shotgun (WGS) entry which is preliminary data.</text>
</comment>
<dbReference type="Pfam" id="PF13176">
    <property type="entry name" value="TPR_7"/>
    <property type="match status" value="1"/>
</dbReference>
<evidence type="ECO:0000256" key="1">
    <source>
        <dbReference type="PROSITE-ProRule" id="PRU00339"/>
    </source>
</evidence>
<gene>
    <name evidence="3" type="ORF">COO09_09390</name>
</gene>
<feature type="chain" id="PRO_5012878714" evidence="2">
    <location>
        <begin position="22"/>
        <end position="550"/>
    </location>
</feature>